<organism evidence="2 3">
    <name type="scientific">Candidatus Enterococcus lowellii</name>
    <dbReference type="NCBI Taxonomy" id="2230877"/>
    <lineage>
        <taxon>Bacteria</taxon>
        <taxon>Bacillati</taxon>
        <taxon>Bacillota</taxon>
        <taxon>Bacilli</taxon>
        <taxon>Lactobacillales</taxon>
        <taxon>Enterococcaceae</taxon>
        <taxon>Enterococcus</taxon>
    </lineage>
</organism>
<keyword evidence="3" id="KW-1185">Reference proteome</keyword>
<feature type="transmembrane region" description="Helical" evidence="1">
    <location>
        <begin position="15"/>
        <end position="37"/>
    </location>
</feature>
<dbReference type="RefSeq" id="WP_207942467.1">
    <property type="nucleotide sequence ID" value="NZ_CP147251.1"/>
</dbReference>
<keyword evidence="1" id="KW-0472">Membrane</keyword>
<evidence type="ECO:0000313" key="2">
    <source>
        <dbReference type="EMBL" id="WYJ76274.1"/>
    </source>
</evidence>
<accession>A0ABZ2SK90</accession>
<keyword evidence="1" id="KW-0812">Transmembrane</keyword>
<dbReference type="EMBL" id="CP147251">
    <property type="protein sequence ID" value="WYJ76274.1"/>
    <property type="molecule type" value="Genomic_DNA"/>
</dbReference>
<feature type="transmembrane region" description="Helical" evidence="1">
    <location>
        <begin position="82"/>
        <end position="102"/>
    </location>
</feature>
<reference evidence="2 3" key="2">
    <citation type="submission" date="2024-03" db="EMBL/GenBank/DDBJ databases">
        <title>The Genome Sequence of Enterococcus sp. DIV2402.</title>
        <authorList>
            <consortium name="The Broad Institute Genomics Platform"/>
            <consortium name="The Broad Institute Microbial Omics Core"/>
            <consortium name="The Broad Institute Genomic Center for Infectious Diseases"/>
            <person name="Earl A."/>
            <person name="Manson A."/>
            <person name="Gilmore M."/>
            <person name="Schwartman J."/>
            <person name="Shea T."/>
            <person name="Abouelleil A."/>
            <person name="Cao P."/>
            <person name="Chapman S."/>
            <person name="Cusick C."/>
            <person name="Young S."/>
            <person name="Neafsey D."/>
            <person name="Nusbaum C."/>
            <person name="Birren B."/>
        </authorList>
    </citation>
    <scope>NUCLEOTIDE SEQUENCE [LARGE SCALE GENOMIC DNA]</scope>
    <source>
        <strain evidence="2 3">DIV2402</strain>
    </source>
</reference>
<evidence type="ECO:0000313" key="3">
    <source>
        <dbReference type="Proteomes" id="UP000664701"/>
    </source>
</evidence>
<evidence type="ECO:0008006" key="4">
    <source>
        <dbReference type="Google" id="ProtNLM"/>
    </source>
</evidence>
<reference evidence="2 3" key="1">
    <citation type="submission" date="2021-03" db="EMBL/GenBank/DDBJ databases">
        <authorList>
            <person name="Gilmore M.S."/>
            <person name="Schwartzman J."/>
            <person name="Van Tyne D."/>
            <person name="Martin M."/>
            <person name="Earl A.M."/>
            <person name="Manson A.L."/>
            <person name="Straub T."/>
            <person name="Salamzade R."/>
            <person name="Saavedra J."/>
            <person name="Lebreton F."/>
            <person name="Prichula J."/>
            <person name="Schaufler K."/>
            <person name="Gaca A."/>
            <person name="Sgardioli B."/>
            <person name="Wagenaar J."/>
            <person name="Strong T."/>
        </authorList>
    </citation>
    <scope>NUCLEOTIDE SEQUENCE [LARGE SCALE GENOMIC DNA]</scope>
    <source>
        <strain evidence="2 3">DIV2402</strain>
    </source>
</reference>
<gene>
    <name evidence="2" type="ORF">DOK78_000900</name>
</gene>
<feature type="transmembrane region" description="Helical" evidence="1">
    <location>
        <begin position="114"/>
        <end position="132"/>
    </location>
</feature>
<feature type="transmembrane region" description="Helical" evidence="1">
    <location>
        <begin position="49"/>
        <end position="70"/>
    </location>
</feature>
<protein>
    <recommendedName>
        <fullName evidence="4">Integral membrane protein</fullName>
    </recommendedName>
</protein>
<evidence type="ECO:0000256" key="1">
    <source>
        <dbReference type="SAM" id="Phobius"/>
    </source>
</evidence>
<sequence length="139" mass="15889">MKPMSHKLKATARNYIYLSVQLIFINLLLLIVGDMFYMQLTSILKMSLFVHLGIFCTSLLLNGLTLYMFVSKYSLVSQKNMITFMLTSLDCLLAFFALASFVQVSGMYDYVGDTRNICLLILMILVPIRLLVPLLKDQK</sequence>
<proteinExistence type="predicted"/>
<name>A0ABZ2SK90_9ENTE</name>
<dbReference type="Proteomes" id="UP000664701">
    <property type="component" value="Chromosome"/>
</dbReference>
<keyword evidence="1" id="KW-1133">Transmembrane helix</keyword>